<dbReference type="GeneID" id="68841314"/>
<proteinExistence type="predicted"/>
<dbReference type="KEGG" id="cvc:BKX93_08810"/>
<dbReference type="Proteomes" id="UP000178776">
    <property type="component" value="Chromosome"/>
</dbReference>
<dbReference type="STRING" id="1108595.BKX93_08810"/>
<organism evidence="1 2">
    <name type="scientific">Chromobacterium vaccinii</name>
    <dbReference type="NCBI Taxonomy" id="1108595"/>
    <lineage>
        <taxon>Bacteria</taxon>
        <taxon>Pseudomonadati</taxon>
        <taxon>Pseudomonadota</taxon>
        <taxon>Betaproteobacteria</taxon>
        <taxon>Neisseriales</taxon>
        <taxon>Chromobacteriaceae</taxon>
        <taxon>Chromobacterium</taxon>
    </lineage>
</organism>
<evidence type="ECO:0000313" key="1">
    <source>
        <dbReference type="EMBL" id="AOZ50080.1"/>
    </source>
</evidence>
<dbReference type="InterPro" id="IPR052367">
    <property type="entry name" value="Thiosulfate_ST/Rhodanese-like"/>
</dbReference>
<dbReference type="PROSITE" id="PS50206">
    <property type="entry name" value="RHODANESE_3"/>
    <property type="match status" value="1"/>
</dbReference>
<dbReference type="CDD" id="cd01522">
    <property type="entry name" value="RHOD_1"/>
    <property type="match status" value="1"/>
</dbReference>
<dbReference type="Gene3D" id="3.40.250.10">
    <property type="entry name" value="Rhodanese-like domain"/>
    <property type="match status" value="1"/>
</dbReference>
<dbReference type="EMBL" id="CP017707">
    <property type="protein sequence ID" value="AOZ50080.1"/>
    <property type="molecule type" value="Genomic_DNA"/>
</dbReference>
<gene>
    <name evidence="1" type="ORF">BKX93_08810</name>
</gene>
<dbReference type="SMART" id="SM00450">
    <property type="entry name" value="RHOD"/>
    <property type="match status" value="1"/>
</dbReference>
<sequence length="150" mass="16633">MSRMNLILEAAHQRAEQLSLSYSGAVLPDEAYELMQGLPKAVLLDVRSHAEWQFVGTVPGAVNIEWRSYPGMEPNPNFLAQLTHQVDPEAVLLVICRSGARSDQVARLAADNGYSEVYNVLEGFEGDRDGDGHRNSVGGWRWRGLPWVQG</sequence>
<name>A0A1D9LFQ3_9NEIS</name>
<dbReference type="PANTHER" id="PTHR45431:SF3">
    <property type="entry name" value="RHODANESE-LIKE DOMAIN-CONTAINING PROTEIN 15, CHLOROPLASTIC"/>
    <property type="match status" value="1"/>
</dbReference>
<dbReference type="AlphaFoldDB" id="A0A1D9LFQ3"/>
<dbReference type="SUPFAM" id="SSF52821">
    <property type="entry name" value="Rhodanese/Cell cycle control phosphatase"/>
    <property type="match status" value="1"/>
</dbReference>
<dbReference type="RefSeq" id="WP_046158171.1">
    <property type="nucleotide sequence ID" value="NZ_CP017707.1"/>
</dbReference>
<dbReference type="Pfam" id="PF00581">
    <property type="entry name" value="Rhodanese"/>
    <property type="match status" value="1"/>
</dbReference>
<evidence type="ECO:0000313" key="2">
    <source>
        <dbReference type="Proteomes" id="UP000178776"/>
    </source>
</evidence>
<dbReference type="InterPro" id="IPR036873">
    <property type="entry name" value="Rhodanese-like_dom_sf"/>
</dbReference>
<reference evidence="1 2" key="1">
    <citation type="submission" date="2016-10" db="EMBL/GenBank/DDBJ databases">
        <title>Chromobacterium muskegensis sp. nov., an insecticidal bacterium isolated from Sphagnum bogs.</title>
        <authorList>
            <person name="Sparks M.E."/>
            <person name="Blackburn M.B."/>
            <person name="Gundersen-Rindal D.E."/>
            <person name="Mitchell A."/>
            <person name="Farrar R."/>
            <person name="Kuhar D."/>
        </authorList>
    </citation>
    <scope>NUCLEOTIDE SEQUENCE [LARGE SCALE GENOMIC DNA]</scope>
    <source>
        <strain evidence="1 2">21-1</strain>
    </source>
</reference>
<accession>A0A1D9LFQ3</accession>
<dbReference type="PANTHER" id="PTHR45431">
    <property type="entry name" value="RHODANESE-LIKE DOMAIN-CONTAINING PROTEIN 15, CHLOROPLASTIC"/>
    <property type="match status" value="1"/>
</dbReference>
<dbReference type="InterPro" id="IPR001763">
    <property type="entry name" value="Rhodanese-like_dom"/>
</dbReference>
<protein>
    <submittedName>
        <fullName evidence="1">Rhodanese</fullName>
    </submittedName>
</protein>